<reference evidence="2 3" key="1">
    <citation type="submission" date="2019-08" db="EMBL/GenBank/DDBJ databases">
        <title>In-depth cultivation of the pig gut microbiome towards novel bacterial diversity and tailored functional studies.</title>
        <authorList>
            <person name="Wylensek D."/>
            <person name="Hitch T.C.A."/>
            <person name="Clavel T."/>
        </authorList>
    </citation>
    <scope>NUCLEOTIDE SEQUENCE [LARGE SCALE GENOMIC DNA]</scope>
    <source>
        <strain evidence="2 3">Oil+RF-744-WCA-WT-11</strain>
    </source>
</reference>
<evidence type="ECO:0000313" key="3">
    <source>
        <dbReference type="Proteomes" id="UP000481852"/>
    </source>
</evidence>
<dbReference type="RefSeq" id="WP_154525421.1">
    <property type="nucleotide sequence ID" value="NZ_VULZ01000007.1"/>
</dbReference>
<organism evidence="2 3">
    <name type="scientific">Porcincola intestinalis</name>
    <dbReference type="NCBI Taxonomy" id="2606632"/>
    <lineage>
        <taxon>Bacteria</taxon>
        <taxon>Bacillati</taxon>
        <taxon>Bacillota</taxon>
        <taxon>Clostridia</taxon>
        <taxon>Lachnospirales</taxon>
        <taxon>Lachnospiraceae</taxon>
        <taxon>Porcincola</taxon>
    </lineage>
</organism>
<evidence type="ECO:0000256" key="1">
    <source>
        <dbReference type="SAM" id="MobiDB-lite"/>
    </source>
</evidence>
<sequence length="63" mass="7758">MDERKQHQIERQSSWRKQNTTRREIQFNNINDQDILKWLDSKGRDAAGYIRKLIRDDIKRSQE</sequence>
<dbReference type="EMBL" id="VULZ01000007">
    <property type="protein sequence ID" value="MSS15012.1"/>
    <property type="molecule type" value="Genomic_DNA"/>
</dbReference>
<feature type="region of interest" description="Disordered" evidence="1">
    <location>
        <begin position="1"/>
        <end position="20"/>
    </location>
</feature>
<evidence type="ECO:0000313" key="2">
    <source>
        <dbReference type="EMBL" id="MSS15012.1"/>
    </source>
</evidence>
<name>A0A6L5X974_9FIRM</name>
<comment type="caution">
    <text evidence="2">The sequence shown here is derived from an EMBL/GenBank/DDBJ whole genome shotgun (WGS) entry which is preliminary data.</text>
</comment>
<keyword evidence="3" id="KW-1185">Reference proteome</keyword>
<proteinExistence type="predicted"/>
<accession>A0A6L5X974</accession>
<protein>
    <submittedName>
        <fullName evidence="2">Uncharacterized protein</fullName>
    </submittedName>
</protein>
<dbReference type="AlphaFoldDB" id="A0A6L5X974"/>
<dbReference type="Proteomes" id="UP000481852">
    <property type="component" value="Unassembled WGS sequence"/>
</dbReference>
<gene>
    <name evidence="2" type="ORF">FYJ35_08135</name>
</gene>
<feature type="compositionally biased region" description="Basic and acidic residues" evidence="1">
    <location>
        <begin position="1"/>
        <end position="10"/>
    </location>
</feature>